<dbReference type="NCBIfam" id="TIGR01087">
    <property type="entry name" value="murD"/>
    <property type="match status" value="1"/>
</dbReference>
<keyword evidence="8 17" id="KW-0436">Ligase</keyword>
<evidence type="ECO:0000256" key="10">
    <source>
        <dbReference type="ARBA" id="ARBA00022840"/>
    </source>
</evidence>
<dbReference type="InterPro" id="IPR005762">
    <property type="entry name" value="MurD"/>
</dbReference>
<dbReference type="Proteomes" id="UP001164187">
    <property type="component" value="Chromosome"/>
</dbReference>
<keyword evidence="7 17" id="KW-0963">Cytoplasm</keyword>
<dbReference type="InterPro" id="IPR036615">
    <property type="entry name" value="Mur_ligase_C_dom_sf"/>
</dbReference>
<organism evidence="21 22">
    <name type="scientific">Peptostreptococcus equinus</name>
    <dbReference type="NCBI Taxonomy" id="3003601"/>
    <lineage>
        <taxon>Bacteria</taxon>
        <taxon>Bacillati</taxon>
        <taxon>Bacillota</taxon>
        <taxon>Clostridia</taxon>
        <taxon>Peptostreptococcales</taxon>
        <taxon>Peptostreptococcaceae</taxon>
        <taxon>Peptostreptococcus</taxon>
    </lineage>
</organism>
<dbReference type="SUPFAM" id="SSF53244">
    <property type="entry name" value="MurD-like peptide ligases, peptide-binding domain"/>
    <property type="match status" value="1"/>
</dbReference>
<proteinExistence type="inferred from homology"/>
<dbReference type="RefSeq" id="WP_269312275.1">
    <property type="nucleotide sequence ID" value="NZ_CP114052.1"/>
</dbReference>
<evidence type="ECO:0000256" key="8">
    <source>
        <dbReference type="ARBA" id="ARBA00022598"/>
    </source>
</evidence>
<dbReference type="GO" id="GO:0008764">
    <property type="term" value="F:UDP-N-acetylmuramoylalanine-D-glutamate ligase activity"/>
    <property type="evidence" value="ECO:0007669"/>
    <property type="project" value="UniProtKB-EC"/>
</dbReference>
<keyword evidence="10 17" id="KW-0067">ATP-binding</keyword>
<evidence type="ECO:0000256" key="5">
    <source>
        <dbReference type="ARBA" id="ARBA00012212"/>
    </source>
</evidence>
<comment type="similarity">
    <text evidence="4 17">Belongs to the MurCDEF family.</text>
</comment>
<evidence type="ECO:0000256" key="9">
    <source>
        <dbReference type="ARBA" id="ARBA00022741"/>
    </source>
</evidence>
<evidence type="ECO:0000256" key="15">
    <source>
        <dbReference type="ARBA" id="ARBA00032324"/>
    </source>
</evidence>
<reference evidence="21" key="1">
    <citation type="submission" date="2022-12" db="EMBL/GenBank/DDBJ databases">
        <title>Peptostreptococcus.</title>
        <authorList>
            <person name="Lee S.H."/>
        </authorList>
    </citation>
    <scope>NUCLEOTIDE SEQUENCE</scope>
    <source>
        <strain evidence="21">CBA3647</strain>
    </source>
</reference>
<keyword evidence="11 17" id="KW-0133">Cell shape</keyword>
<dbReference type="SUPFAM" id="SSF51984">
    <property type="entry name" value="MurCD N-terminal domain"/>
    <property type="match status" value="1"/>
</dbReference>
<evidence type="ECO:0000256" key="7">
    <source>
        <dbReference type="ARBA" id="ARBA00022490"/>
    </source>
</evidence>
<evidence type="ECO:0000256" key="13">
    <source>
        <dbReference type="ARBA" id="ARBA00023316"/>
    </source>
</evidence>
<dbReference type="PANTHER" id="PTHR43692">
    <property type="entry name" value="UDP-N-ACETYLMURAMOYLALANINE--D-GLUTAMATE LIGASE"/>
    <property type="match status" value="1"/>
</dbReference>
<dbReference type="Gene3D" id="3.40.1190.10">
    <property type="entry name" value="Mur-like, catalytic domain"/>
    <property type="match status" value="1"/>
</dbReference>
<evidence type="ECO:0000313" key="21">
    <source>
        <dbReference type="EMBL" id="WAW15600.1"/>
    </source>
</evidence>
<evidence type="ECO:0000256" key="12">
    <source>
        <dbReference type="ARBA" id="ARBA00022984"/>
    </source>
</evidence>
<evidence type="ECO:0000256" key="6">
    <source>
        <dbReference type="ARBA" id="ARBA00015655"/>
    </source>
</evidence>
<sequence length="459" mass="50742">MFEGNKVLVVGMARSGISSAKFLLKNGASLIINDSKTEEELREIISDIEQYGKVKKILGRNPNKEEIVGVDFAVLSPGVPLDLEYVIELKKLSKPVISEIELAYEASREKQIKFVGITGTNGKTTTTSIMGEICKAAELETYIVGNIGYPAIEQVEKAGLGSVFVTELSSFQLESVLGFKPYVSSVLNLTEDHMNRHHTMENYAKAKARIFENQDENDTCVLNYDDEYTRNMAAASKAKTIFFSRLEKPENGIFLDNDSIVVDSNGEIETIMKVDELSLPGGHNLENCMAAIAMSIALEIDKEIIVDVLKNFKAVEHRLEFVKNVNNVKYVNDSKGTNPDSTIKAVQSYKEPIILIAGGYDKGSDFNELFEIANKNVRTIITLGQTSELIGKTAKCHGIDEIIEVDSIKQAVEKSSEIANEGDIVLLSPACASWGMYNNYEERGNDFKECVNSLKSNNK</sequence>
<comment type="subcellular location">
    <subcellularLocation>
        <location evidence="2 17 18">Cytoplasm</location>
    </subcellularLocation>
</comment>
<dbReference type="InterPro" id="IPR013221">
    <property type="entry name" value="Mur_ligase_cen"/>
</dbReference>
<dbReference type="EMBL" id="CP114052">
    <property type="protein sequence ID" value="WAW15600.1"/>
    <property type="molecule type" value="Genomic_DNA"/>
</dbReference>
<comment type="function">
    <text evidence="1 17 18">Cell wall formation. Catalyzes the addition of glutamate to the nucleotide precursor UDP-N-acetylmuramoyl-L-alanine (UMA).</text>
</comment>
<comment type="pathway">
    <text evidence="3 17 18">Cell wall biogenesis; peptidoglycan biosynthesis.</text>
</comment>
<evidence type="ECO:0000256" key="3">
    <source>
        <dbReference type="ARBA" id="ARBA00004752"/>
    </source>
</evidence>
<accession>A0ABY7JUE5</accession>
<dbReference type="InterPro" id="IPR036565">
    <property type="entry name" value="Mur-like_cat_sf"/>
</dbReference>
<evidence type="ECO:0000259" key="20">
    <source>
        <dbReference type="Pfam" id="PF08245"/>
    </source>
</evidence>
<dbReference type="PANTHER" id="PTHR43692:SF1">
    <property type="entry name" value="UDP-N-ACETYLMURAMOYLALANINE--D-GLUTAMATE LIGASE"/>
    <property type="match status" value="1"/>
</dbReference>
<keyword evidence="17 18" id="KW-0132">Cell division</keyword>
<keyword evidence="12 17" id="KW-0573">Peptidoglycan synthesis</keyword>
<dbReference type="Pfam" id="PF02875">
    <property type="entry name" value="Mur_ligase_C"/>
    <property type="match status" value="1"/>
</dbReference>
<evidence type="ECO:0000259" key="19">
    <source>
        <dbReference type="Pfam" id="PF02875"/>
    </source>
</evidence>
<evidence type="ECO:0000256" key="14">
    <source>
        <dbReference type="ARBA" id="ARBA00030398"/>
    </source>
</evidence>
<evidence type="ECO:0000256" key="16">
    <source>
        <dbReference type="ARBA" id="ARBA00047632"/>
    </source>
</evidence>
<evidence type="ECO:0000256" key="18">
    <source>
        <dbReference type="RuleBase" id="RU003664"/>
    </source>
</evidence>
<evidence type="ECO:0000256" key="1">
    <source>
        <dbReference type="ARBA" id="ARBA00002734"/>
    </source>
</evidence>
<dbReference type="EC" id="6.3.2.9" evidence="5 17"/>
<feature type="binding site" evidence="17">
    <location>
        <begin position="119"/>
        <end position="125"/>
    </location>
    <ligand>
        <name>ATP</name>
        <dbReference type="ChEBI" id="CHEBI:30616"/>
    </ligand>
</feature>
<comment type="catalytic activity">
    <reaction evidence="16 17 18">
        <text>UDP-N-acetyl-alpha-D-muramoyl-L-alanine + D-glutamate + ATP = UDP-N-acetyl-alpha-D-muramoyl-L-alanyl-D-glutamate + ADP + phosphate + H(+)</text>
        <dbReference type="Rhea" id="RHEA:16429"/>
        <dbReference type="ChEBI" id="CHEBI:15378"/>
        <dbReference type="ChEBI" id="CHEBI:29986"/>
        <dbReference type="ChEBI" id="CHEBI:30616"/>
        <dbReference type="ChEBI" id="CHEBI:43474"/>
        <dbReference type="ChEBI" id="CHEBI:83898"/>
        <dbReference type="ChEBI" id="CHEBI:83900"/>
        <dbReference type="ChEBI" id="CHEBI:456216"/>
        <dbReference type="EC" id="6.3.2.9"/>
    </reaction>
</comment>
<dbReference type="Gene3D" id="3.90.190.20">
    <property type="entry name" value="Mur ligase, C-terminal domain"/>
    <property type="match status" value="1"/>
</dbReference>
<name>A0ABY7JUE5_9FIRM</name>
<dbReference type="Pfam" id="PF08245">
    <property type="entry name" value="Mur_ligase_M"/>
    <property type="match status" value="1"/>
</dbReference>
<evidence type="ECO:0000256" key="2">
    <source>
        <dbReference type="ARBA" id="ARBA00004496"/>
    </source>
</evidence>
<keyword evidence="17 18" id="KW-0131">Cell cycle</keyword>
<keyword evidence="9 17" id="KW-0547">Nucleotide-binding</keyword>
<dbReference type="SUPFAM" id="SSF53623">
    <property type="entry name" value="MurD-like peptide ligases, catalytic domain"/>
    <property type="match status" value="1"/>
</dbReference>
<evidence type="ECO:0000256" key="4">
    <source>
        <dbReference type="ARBA" id="ARBA00010416"/>
    </source>
</evidence>
<dbReference type="Pfam" id="PF21799">
    <property type="entry name" value="MurD-like_N"/>
    <property type="match status" value="1"/>
</dbReference>
<evidence type="ECO:0000313" key="22">
    <source>
        <dbReference type="Proteomes" id="UP001164187"/>
    </source>
</evidence>
<evidence type="ECO:0000256" key="17">
    <source>
        <dbReference type="HAMAP-Rule" id="MF_00639"/>
    </source>
</evidence>
<dbReference type="Gene3D" id="3.40.50.720">
    <property type="entry name" value="NAD(P)-binding Rossmann-like Domain"/>
    <property type="match status" value="1"/>
</dbReference>
<dbReference type="HAMAP" id="MF_00639">
    <property type="entry name" value="MurD"/>
    <property type="match status" value="1"/>
</dbReference>
<feature type="domain" description="Mur ligase C-terminal" evidence="19">
    <location>
        <begin position="317"/>
        <end position="431"/>
    </location>
</feature>
<gene>
    <name evidence="17 21" type="primary">murD</name>
    <name evidence="21" type="ORF">O0R46_03910</name>
</gene>
<dbReference type="InterPro" id="IPR004101">
    <property type="entry name" value="Mur_ligase_C"/>
</dbReference>
<evidence type="ECO:0000256" key="11">
    <source>
        <dbReference type="ARBA" id="ARBA00022960"/>
    </source>
</evidence>
<protein>
    <recommendedName>
        <fullName evidence="6 17">UDP-N-acetylmuramoylalanine--D-glutamate ligase</fullName>
        <ecNumber evidence="5 17">6.3.2.9</ecNumber>
    </recommendedName>
    <alternativeName>
        <fullName evidence="15 17">D-glutamic acid-adding enzyme</fullName>
    </alternativeName>
    <alternativeName>
        <fullName evidence="14 17">UDP-N-acetylmuramoyl-L-alanyl-D-glutamate synthetase</fullName>
    </alternativeName>
</protein>
<keyword evidence="22" id="KW-1185">Reference proteome</keyword>
<feature type="domain" description="Mur ligase central" evidence="20">
    <location>
        <begin position="117"/>
        <end position="294"/>
    </location>
</feature>
<keyword evidence="13 17" id="KW-0961">Cell wall biogenesis/degradation</keyword>